<evidence type="ECO:0000256" key="1">
    <source>
        <dbReference type="ARBA" id="ARBA00004370"/>
    </source>
</evidence>
<evidence type="ECO:0000259" key="6">
    <source>
        <dbReference type="PROSITE" id="PS50262"/>
    </source>
</evidence>
<evidence type="ECO:0000313" key="7">
    <source>
        <dbReference type="EMBL" id="ELU13492.1"/>
    </source>
</evidence>
<reference evidence="7 9" key="2">
    <citation type="journal article" date="2013" name="Nature">
        <title>Insights into bilaterian evolution from three spiralian genomes.</title>
        <authorList>
            <person name="Simakov O."/>
            <person name="Marletaz F."/>
            <person name="Cho S.J."/>
            <person name="Edsinger-Gonzales E."/>
            <person name="Havlak P."/>
            <person name="Hellsten U."/>
            <person name="Kuo D.H."/>
            <person name="Larsson T."/>
            <person name="Lv J."/>
            <person name="Arendt D."/>
            <person name="Savage R."/>
            <person name="Osoegawa K."/>
            <person name="de Jong P."/>
            <person name="Grimwood J."/>
            <person name="Chapman J.A."/>
            <person name="Shapiro H."/>
            <person name="Aerts A."/>
            <person name="Otillar R.P."/>
            <person name="Terry A.Y."/>
            <person name="Boore J.L."/>
            <person name="Grigoriev I.V."/>
            <person name="Lindberg D.R."/>
            <person name="Seaver E.C."/>
            <person name="Weisblat D.A."/>
            <person name="Putnam N.H."/>
            <person name="Rokhsar D.S."/>
        </authorList>
    </citation>
    <scope>NUCLEOTIDE SEQUENCE</scope>
    <source>
        <strain evidence="7 9">I ESC-2004</strain>
    </source>
</reference>
<dbReference type="Proteomes" id="UP000014760">
    <property type="component" value="Unassembled WGS sequence"/>
</dbReference>
<dbReference type="PRINTS" id="PR00237">
    <property type="entry name" value="GPCRRHODOPSN"/>
</dbReference>
<evidence type="ECO:0000256" key="3">
    <source>
        <dbReference type="ARBA" id="ARBA00022989"/>
    </source>
</evidence>
<dbReference type="EMBL" id="AMQN01005134">
    <property type="status" value="NOT_ANNOTATED_CDS"/>
    <property type="molecule type" value="Genomic_DNA"/>
</dbReference>
<feature type="transmembrane region" description="Helical" evidence="5">
    <location>
        <begin position="45"/>
        <end position="69"/>
    </location>
</feature>
<dbReference type="Gene3D" id="1.20.1070.10">
    <property type="entry name" value="Rhodopsin 7-helix transmembrane proteins"/>
    <property type="match status" value="1"/>
</dbReference>
<dbReference type="SUPFAM" id="SSF81321">
    <property type="entry name" value="Family A G protein-coupled receptor-like"/>
    <property type="match status" value="1"/>
</dbReference>
<dbReference type="PANTHER" id="PTHR46641:SF2">
    <property type="entry name" value="FMRFAMIDE RECEPTOR"/>
    <property type="match status" value="1"/>
</dbReference>
<dbReference type="HOGENOM" id="CLU_1031513_0_0_1"/>
<dbReference type="STRING" id="283909.R7V4V4"/>
<reference evidence="9" key="1">
    <citation type="submission" date="2012-12" db="EMBL/GenBank/DDBJ databases">
        <authorList>
            <person name="Hellsten U."/>
            <person name="Grimwood J."/>
            <person name="Chapman J.A."/>
            <person name="Shapiro H."/>
            <person name="Aerts A."/>
            <person name="Otillar R.P."/>
            <person name="Terry A.Y."/>
            <person name="Boore J.L."/>
            <person name="Simakov O."/>
            <person name="Marletaz F."/>
            <person name="Cho S.-J."/>
            <person name="Edsinger-Gonzales E."/>
            <person name="Havlak P."/>
            <person name="Kuo D.-H."/>
            <person name="Larsson T."/>
            <person name="Lv J."/>
            <person name="Arendt D."/>
            <person name="Savage R."/>
            <person name="Osoegawa K."/>
            <person name="de Jong P."/>
            <person name="Lindberg D.R."/>
            <person name="Seaver E.C."/>
            <person name="Weisblat D.A."/>
            <person name="Putnam N.H."/>
            <person name="Grigoriev I.V."/>
            <person name="Rokhsar D.S."/>
        </authorList>
    </citation>
    <scope>NUCLEOTIDE SEQUENCE</scope>
    <source>
        <strain evidence="9">I ESC-2004</strain>
    </source>
</reference>
<feature type="domain" description="G-protein coupled receptors family 1 profile" evidence="6">
    <location>
        <begin position="62"/>
        <end position="270"/>
    </location>
</feature>
<reference evidence="8" key="3">
    <citation type="submission" date="2015-06" db="UniProtKB">
        <authorList>
            <consortium name="EnsemblMetazoa"/>
        </authorList>
    </citation>
    <scope>IDENTIFICATION</scope>
</reference>
<evidence type="ECO:0000256" key="4">
    <source>
        <dbReference type="ARBA" id="ARBA00023136"/>
    </source>
</evidence>
<dbReference type="AlphaFoldDB" id="R7V4V4"/>
<evidence type="ECO:0000313" key="8">
    <source>
        <dbReference type="EnsemblMetazoa" id="CapteP216220"/>
    </source>
</evidence>
<dbReference type="EnsemblMetazoa" id="CapteT216220">
    <property type="protein sequence ID" value="CapteP216220"/>
    <property type="gene ID" value="CapteG216220"/>
</dbReference>
<evidence type="ECO:0000256" key="5">
    <source>
        <dbReference type="SAM" id="Phobius"/>
    </source>
</evidence>
<keyword evidence="4 5" id="KW-0472">Membrane</keyword>
<sequence>MFSFAQLSLTQRPNLLRSSLGDDMQSGPNCTNNNTTGPCTSDLHYIGYMYVITPMTIIGTFLNLINQCIFYKYRHHGSTYFYLLSLAAIDMICLLLAVPIGPIRCVPPSHSWEHWARGVYESYFYLGLGVVFDTISIWCTMVMSVDRYVQVRASHRSSAVFVESNQGPKRILVAVVALSVTVNMPYFFIKELDADGHAIDRAFTMTRGFQIYTWIRMGLVKILPVLTVAVANGLLIKVLVDVNRRRKSMVFPNTKQVKRQKMQNGRIHSN</sequence>
<accession>R7V4V4</accession>
<evidence type="ECO:0000313" key="9">
    <source>
        <dbReference type="Proteomes" id="UP000014760"/>
    </source>
</evidence>
<dbReference type="GO" id="GO:0016020">
    <property type="term" value="C:membrane"/>
    <property type="evidence" value="ECO:0007669"/>
    <property type="project" value="UniProtKB-SubCell"/>
</dbReference>
<dbReference type="PANTHER" id="PTHR46641">
    <property type="entry name" value="FMRFAMIDE RECEPTOR-RELATED"/>
    <property type="match status" value="1"/>
</dbReference>
<comment type="subcellular location">
    <subcellularLocation>
        <location evidence="1">Membrane</location>
    </subcellularLocation>
</comment>
<dbReference type="InterPro" id="IPR000276">
    <property type="entry name" value="GPCR_Rhodpsn"/>
</dbReference>
<dbReference type="InterPro" id="IPR017452">
    <property type="entry name" value="GPCR_Rhodpsn_7TM"/>
</dbReference>
<keyword evidence="2 5" id="KW-0812">Transmembrane</keyword>
<feature type="transmembrane region" description="Helical" evidence="5">
    <location>
        <begin position="222"/>
        <end position="240"/>
    </location>
</feature>
<keyword evidence="3 5" id="KW-1133">Transmembrane helix</keyword>
<protein>
    <recommendedName>
        <fullName evidence="6">G-protein coupled receptors family 1 profile domain-containing protein</fullName>
    </recommendedName>
</protein>
<proteinExistence type="predicted"/>
<dbReference type="InterPro" id="IPR052954">
    <property type="entry name" value="GPCR-Ligand_Int"/>
</dbReference>
<dbReference type="Pfam" id="PF00001">
    <property type="entry name" value="7tm_1"/>
    <property type="match status" value="1"/>
</dbReference>
<feature type="transmembrane region" description="Helical" evidence="5">
    <location>
        <begin position="81"/>
        <end position="103"/>
    </location>
</feature>
<feature type="transmembrane region" description="Helical" evidence="5">
    <location>
        <begin position="170"/>
        <end position="189"/>
    </location>
</feature>
<gene>
    <name evidence="7" type="ORF">CAPTEDRAFT_216220</name>
</gene>
<keyword evidence="9" id="KW-1185">Reference proteome</keyword>
<dbReference type="OrthoDB" id="10011262at2759"/>
<dbReference type="PROSITE" id="PS50262">
    <property type="entry name" value="G_PROTEIN_RECEP_F1_2"/>
    <property type="match status" value="1"/>
</dbReference>
<evidence type="ECO:0000256" key="2">
    <source>
        <dbReference type="ARBA" id="ARBA00022692"/>
    </source>
</evidence>
<dbReference type="GO" id="GO:0004930">
    <property type="term" value="F:G protein-coupled receptor activity"/>
    <property type="evidence" value="ECO:0007669"/>
    <property type="project" value="InterPro"/>
</dbReference>
<organism evidence="7">
    <name type="scientific">Capitella teleta</name>
    <name type="common">Polychaete worm</name>
    <dbReference type="NCBI Taxonomy" id="283909"/>
    <lineage>
        <taxon>Eukaryota</taxon>
        <taxon>Metazoa</taxon>
        <taxon>Spiralia</taxon>
        <taxon>Lophotrochozoa</taxon>
        <taxon>Annelida</taxon>
        <taxon>Polychaeta</taxon>
        <taxon>Sedentaria</taxon>
        <taxon>Scolecida</taxon>
        <taxon>Capitellidae</taxon>
        <taxon>Capitella</taxon>
    </lineage>
</organism>
<dbReference type="EMBL" id="KB295185">
    <property type="protein sequence ID" value="ELU13492.1"/>
    <property type="molecule type" value="Genomic_DNA"/>
</dbReference>
<feature type="transmembrane region" description="Helical" evidence="5">
    <location>
        <begin position="123"/>
        <end position="149"/>
    </location>
</feature>
<name>R7V4V4_CAPTE</name>